<dbReference type="GO" id="GO:0006412">
    <property type="term" value="P:translation"/>
    <property type="evidence" value="ECO:0007669"/>
    <property type="project" value="InterPro"/>
</dbReference>
<proteinExistence type="predicted"/>
<feature type="domain" description="Small ribosomal subunit protein uS5 C-terminal" evidence="1">
    <location>
        <begin position="1"/>
        <end position="31"/>
    </location>
</feature>
<dbReference type="InterPro" id="IPR000851">
    <property type="entry name" value="Ribosomal_uS5"/>
</dbReference>
<sequence length="73" mass="8338">MKKQPRGCGLRCHRAIITICRLTGIKDTYAKRALRKDLEPEDEVPDIKLDWEEVKAAQGMKRSVWSGLKRAAT</sequence>
<keyword evidence="2" id="KW-0687">Ribonucleoprotein</keyword>
<dbReference type="SUPFAM" id="SSF54211">
    <property type="entry name" value="Ribosomal protein S5 domain 2-like"/>
    <property type="match status" value="1"/>
</dbReference>
<name>G5ALK4_HETGA</name>
<keyword evidence="2" id="KW-0689">Ribosomal protein</keyword>
<accession>G5ALK4</accession>
<dbReference type="InParanoid" id="G5ALK4"/>
<reference evidence="2 3" key="1">
    <citation type="journal article" date="2011" name="Nature">
        <title>Genome sequencing reveals insights into physiology and longevity of the naked mole rat.</title>
        <authorList>
            <person name="Kim E.B."/>
            <person name="Fang X."/>
            <person name="Fushan A.A."/>
            <person name="Huang Z."/>
            <person name="Lobanov A.V."/>
            <person name="Han L."/>
            <person name="Marino S.M."/>
            <person name="Sun X."/>
            <person name="Turanov A.A."/>
            <person name="Yang P."/>
            <person name="Yim S.H."/>
            <person name="Zhao X."/>
            <person name="Kasaikina M.V."/>
            <person name="Stoletzki N."/>
            <person name="Peng C."/>
            <person name="Polak P."/>
            <person name="Xiong Z."/>
            <person name="Kiezun A."/>
            <person name="Zhu Y."/>
            <person name="Chen Y."/>
            <person name="Kryukov G.V."/>
            <person name="Zhang Q."/>
            <person name="Peshkin L."/>
            <person name="Yang L."/>
            <person name="Bronson R.T."/>
            <person name="Buffenstein R."/>
            <person name="Wang B."/>
            <person name="Han C."/>
            <person name="Li Q."/>
            <person name="Chen L."/>
            <person name="Zhao W."/>
            <person name="Sunyaev S.R."/>
            <person name="Park T.J."/>
            <person name="Zhang G."/>
            <person name="Wang J."/>
            <person name="Gladyshev V.N."/>
        </authorList>
    </citation>
    <scope>NUCLEOTIDE SEQUENCE [LARGE SCALE GENOMIC DNA]</scope>
</reference>
<evidence type="ECO:0000259" key="1">
    <source>
        <dbReference type="Pfam" id="PF03719"/>
    </source>
</evidence>
<dbReference type="PANTHER" id="PTHR48277">
    <property type="entry name" value="MITOCHONDRIAL RIBOSOMAL PROTEIN S5"/>
    <property type="match status" value="1"/>
</dbReference>
<evidence type="ECO:0000313" key="3">
    <source>
        <dbReference type="Proteomes" id="UP000006813"/>
    </source>
</evidence>
<dbReference type="PANTHER" id="PTHR48277:SF1">
    <property type="entry name" value="MITOCHONDRIAL RIBOSOMAL PROTEIN S5"/>
    <property type="match status" value="1"/>
</dbReference>
<dbReference type="InterPro" id="IPR020568">
    <property type="entry name" value="Ribosomal_Su5_D2-typ_SF"/>
</dbReference>
<dbReference type="InterPro" id="IPR014721">
    <property type="entry name" value="Ribsml_uS5_D2-typ_fold_subgr"/>
</dbReference>
<dbReference type="GO" id="GO:0003735">
    <property type="term" value="F:structural constituent of ribosome"/>
    <property type="evidence" value="ECO:0007669"/>
    <property type="project" value="InterPro"/>
</dbReference>
<dbReference type="EMBL" id="JH165794">
    <property type="protein sequence ID" value="EHA97914.1"/>
    <property type="molecule type" value="Genomic_DNA"/>
</dbReference>
<gene>
    <name evidence="2" type="ORF">GW7_12805</name>
</gene>
<dbReference type="AlphaFoldDB" id="G5ALK4"/>
<dbReference type="Pfam" id="PF03719">
    <property type="entry name" value="Ribosomal_S5_C"/>
    <property type="match status" value="1"/>
</dbReference>
<dbReference type="Proteomes" id="UP000006813">
    <property type="component" value="Unassembled WGS sequence"/>
</dbReference>
<organism evidence="2 3">
    <name type="scientific">Heterocephalus glaber</name>
    <name type="common">Naked mole rat</name>
    <dbReference type="NCBI Taxonomy" id="10181"/>
    <lineage>
        <taxon>Eukaryota</taxon>
        <taxon>Metazoa</taxon>
        <taxon>Chordata</taxon>
        <taxon>Craniata</taxon>
        <taxon>Vertebrata</taxon>
        <taxon>Euteleostomi</taxon>
        <taxon>Mammalia</taxon>
        <taxon>Eutheria</taxon>
        <taxon>Euarchontoglires</taxon>
        <taxon>Glires</taxon>
        <taxon>Rodentia</taxon>
        <taxon>Hystricomorpha</taxon>
        <taxon>Bathyergidae</taxon>
        <taxon>Heterocephalus</taxon>
    </lineage>
</organism>
<dbReference type="InterPro" id="IPR005324">
    <property type="entry name" value="Ribosomal_uS5_C"/>
</dbReference>
<dbReference type="GO" id="GO:0003723">
    <property type="term" value="F:RNA binding"/>
    <property type="evidence" value="ECO:0007669"/>
    <property type="project" value="InterPro"/>
</dbReference>
<evidence type="ECO:0000313" key="2">
    <source>
        <dbReference type="EMBL" id="EHA97914.1"/>
    </source>
</evidence>
<dbReference type="STRING" id="10181.G5ALK4"/>
<dbReference type="GO" id="GO:0015935">
    <property type="term" value="C:small ribosomal subunit"/>
    <property type="evidence" value="ECO:0007669"/>
    <property type="project" value="UniProtKB-ARBA"/>
</dbReference>
<dbReference type="Gene3D" id="3.30.230.10">
    <property type="match status" value="1"/>
</dbReference>
<protein>
    <submittedName>
        <fullName evidence="2">28S ribosomal protein S5, mitochondrial</fullName>
    </submittedName>
</protein>